<reference evidence="1 2" key="1">
    <citation type="submission" date="2019-01" db="EMBL/GenBank/DDBJ databases">
        <title>Zoogloea oleivorans genome sequencing and assembly.</title>
        <authorList>
            <person name="Tancsics A."/>
            <person name="Farkas M."/>
            <person name="Kriszt B."/>
            <person name="Maroti G."/>
            <person name="Horvath B."/>
        </authorList>
    </citation>
    <scope>NUCLEOTIDE SEQUENCE [LARGE SCALE GENOMIC DNA]</scope>
    <source>
        <strain evidence="1 2">Buc</strain>
    </source>
</reference>
<evidence type="ECO:0000313" key="2">
    <source>
        <dbReference type="Proteomes" id="UP000389128"/>
    </source>
</evidence>
<gene>
    <name evidence="1" type="ORF">ETQ85_14390</name>
</gene>
<accession>A0A6C2CLX6</accession>
<organism evidence="1 2">
    <name type="scientific">Zoogloea oleivorans</name>
    <dbReference type="NCBI Taxonomy" id="1552750"/>
    <lineage>
        <taxon>Bacteria</taxon>
        <taxon>Pseudomonadati</taxon>
        <taxon>Pseudomonadota</taxon>
        <taxon>Betaproteobacteria</taxon>
        <taxon>Rhodocyclales</taxon>
        <taxon>Zoogloeaceae</taxon>
        <taxon>Zoogloea</taxon>
    </lineage>
</organism>
<comment type="caution">
    <text evidence="1">The sequence shown here is derived from an EMBL/GenBank/DDBJ whole genome shotgun (WGS) entry which is preliminary data.</text>
</comment>
<sequence length="426" mass="45961">MDDFIKWFATNVHTIPVSLNIKASRFVPTAINVKVKGFQAVHSHYCWKSVGTGSGSWASTLPYLATLSKALQSAVSSANDAAALAACRDILIWGGSRSWKTGAWPFLNTLPGHPSASVCDYILTAGTSLALTGADTTKLAPPVLRLNAMLSKVHALYAADGLPIYDSRVAAAISSLVEYWRVTQGISSAALPPELDFPATLPTRMVSRLFPKTPYRPSLINYISPNAAGEWASASVRLGWIMEEILARNAKLFDGTMAERMHAFEASLFMIGYDVRCIACALPTVSTTGNARNTKRILKALVPKTLNFGHTISTLNADKGNILYAVDADGNINVIWGDFPFQIATETINEFLDYFASRKNVPLGASQTGPRPSDSLGQWLLDNGWPSARYASAIAAILVHLGLVSRSTKPGKGIRLDFPEVEQASD</sequence>
<protein>
    <submittedName>
        <fullName evidence="1">Uncharacterized protein</fullName>
    </submittedName>
</protein>
<keyword evidence="2" id="KW-1185">Reference proteome</keyword>
<dbReference type="Proteomes" id="UP000389128">
    <property type="component" value="Unassembled WGS sequence"/>
</dbReference>
<proteinExistence type="predicted"/>
<dbReference type="OrthoDB" id="1779474at2"/>
<dbReference type="AlphaFoldDB" id="A0A6C2CLX6"/>
<evidence type="ECO:0000313" key="1">
    <source>
        <dbReference type="EMBL" id="TYC55207.1"/>
    </source>
</evidence>
<name>A0A6C2CLX6_9RHOO</name>
<dbReference type="EMBL" id="SDKK01000013">
    <property type="protein sequence ID" value="TYC55207.1"/>
    <property type="molecule type" value="Genomic_DNA"/>
</dbReference>
<dbReference type="RefSeq" id="WP_148579774.1">
    <property type="nucleotide sequence ID" value="NZ_SDKK01000013.1"/>
</dbReference>